<dbReference type="EMBL" id="JARBHA010000002">
    <property type="protein sequence ID" value="KAJ9706045.1"/>
    <property type="molecule type" value="Genomic_DNA"/>
</dbReference>
<dbReference type="Gene3D" id="2.60.40.1820">
    <property type="match status" value="1"/>
</dbReference>
<dbReference type="PANTHER" id="PTHR31234:SF2">
    <property type="entry name" value="OS05G0199100 PROTEIN"/>
    <property type="match status" value="1"/>
</dbReference>
<evidence type="ECO:0000259" key="6">
    <source>
        <dbReference type="Pfam" id="PF03168"/>
    </source>
</evidence>
<comment type="subcellular location">
    <subcellularLocation>
        <location evidence="1">Membrane</location>
        <topology evidence="1">Single-pass membrane protein</topology>
    </subcellularLocation>
</comment>
<keyword evidence="3 5" id="KW-1133">Transmembrane helix</keyword>
<feature type="transmembrane region" description="Helical" evidence="5">
    <location>
        <begin position="86"/>
        <end position="107"/>
    </location>
</feature>
<gene>
    <name evidence="7" type="ORF">PVL29_001557</name>
</gene>
<dbReference type="InterPro" id="IPR004864">
    <property type="entry name" value="LEA_2"/>
</dbReference>
<proteinExistence type="predicted"/>
<keyword evidence="2 5" id="KW-0812">Transmembrane</keyword>
<evidence type="ECO:0000256" key="4">
    <source>
        <dbReference type="ARBA" id="ARBA00023136"/>
    </source>
</evidence>
<dbReference type="Pfam" id="PF03168">
    <property type="entry name" value="LEA_2"/>
    <property type="match status" value="1"/>
</dbReference>
<evidence type="ECO:0000256" key="5">
    <source>
        <dbReference type="SAM" id="Phobius"/>
    </source>
</evidence>
<feature type="domain" description="Late embryogenesis abundant protein LEA-2 subgroup" evidence="6">
    <location>
        <begin position="142"/>
        <end position="241"/>
    </location>
</feature>
<dbReference type="AlphaFoldDB" id="A0AA39E487"/>
<comment type="caution">
    <text evidence="7">The sequence shown here is derived from an EMBL/GenBank/DDBJ whole genome shotgun (WGS) entry which is preliminary data.</text>
</comment>
<sequence length="257" mass="28678">MWCSLRFMYLGEIATPHRHFIHSPSLLSIHSKNRTQITLLQSQIMPEDNQFQPLAPAQLHGKSDEEFGVFKPRAPKPPRRSSKCPVYVLAGIVILAAIALVFALAVLRVEAPDVELKSVAVKNLTHGTSPSPSFNVTLTAEVSVQNKNFGAFNFENGTARVLYEGMVVGDEEFSKAHVKARKTKRMNVTLDVRSDRLWNDKNLSSDISSGMVNLTTYAQVTGKVRVMKVVRRRTTARMNCSMTLNLTSSSIQYLVCR</sequence>
<dbReference type="Proteomes" id="UP001168098">
    <property type="component" value="Unassembled WGS sequence"/>
</dbReference>
<evidence type="ECO:0000256" key="3">
    <source>
        <dbReference type="ARBA" id="ARBA00022989"/>
    </source>
</evidence>
<reference evidence="7 8" key="1">
    <citation type="journal article" date="2023" name="BMC Biotechnol.">
        <title>Vitis rotundifolia cv Carlos genome sequencing.</title>
        <authorList>
            <person name="Huff M."/>
            <person name="Hulse-Kemp A."/>
            <person name="Scheffler B."/>
            <person name="Youngblood R."/>
            <person name="Simpson S."/>
            <person name="Babiker E."/>
            <person name="Staton M."/>
        </authorList>
    </citation>
    <scope>NUCLEOTIDE SEQUENCE [LARGE SCALE GENOMIC DNA]</scope>
    <source>
        <tissue evidence="7">Leaf</tissue>
    </source>
</reference>
<evidence type="ECO:0000256" key="1">
    <source>
        <dbReference type="ARBA" id="ARBA00004167"/>
    </source>
</evidence>
<dbReference type="SUPFAM" id="SSF117070">
    <property type="entry name" value="LEA14-like"/>
    <property type="match status" value="1"/>
</dbReference>
<evidence type="ECO:0000313" key="7">
    <source>
        <dbReference type="EMBL" id="KAJ9706045.1"/>
    </source>
</evidence>
<name>A0AA39E487_VITRO</name>
<dbReference type="InterPro" id="IPR044839">
    <property type="entry name" value="NDR1-like"/>
</dbReference>
<evidence type="ECO:0000256" key="2">
    <source>
        <dbReference type="ARBA" id="ARBA00022692"/>
    </source>
</evidence>
<organism evidence="7 8">
    <name type="scientific">Vitis rotundifolia</name>
    <name type="common">Muscadine grape</name>
    <dbReference type="NCBI Taxonomy" id="103349"/>
    <lineage>
        <taxon>Eukaryota</taxon>
        <taxon>Viridiplantae</taxon>
        <taxon>Streptophyta</taxon>
        <taxon>Embryophyta</taxon>
        <taxon>Tracheophyta</taxon>
        <taxon>Spermatophyta</taxon>
        <taxon>Magnoliopsida</taxon>
        <taxon>eudicotyledons</taxon>
        <taxon>Gunneridae</taxon>
        <taxon>Pentapetalae</taxon>
        <taxon>rosids</taxon>
        <taxon>Vitales</taxon>
        <taxon>Vitaceae</taxon>
        <taxon>Viteae</taxon>
        <taxon>Vitis</taxon>
    </lineage>
</organism>
<evidence type="ECO:0000313" key="8">
    <source>
        <dbReference type="Proteomes" id="UP001168098"/>
    </source>
</evidence>
<protein>
    <recommendedName>
        <fullName evidence="6">Late embryogenesis abundant protein LEA-2 subgroup domain-containing protein</fullName>
    </recommendedName>
</protein>
<accession>A0AA39E487</accession>
<keyword evidence="8" id="KW-1185">Reference proteome</keyword>
<dbReference type="PANTHER" id="PTHR31234">
    <property type="entry name" value="LATE EMBRYOGENESIS ABUNDANT (LEA) HYDROXYPROLINE-RICH GLYCOPROTEIN FAMILY"/>
    <property type="match status" value="1"/>
</dbReference>
<dbReference type="GO" id="GO:0098542">
    <property type="term" value="P:defense response to other organism"/>
    <property type="evidence" value="ECO:0007669"/>
    <property type="project" value="InterPro"/>
</dbReference>
<dbReference type="GO" id="GO:0016020">
    <property type="term" value="C:membrane"/>
    <property type="evidence" value="ECO:0007669"/>
    <property type="project" value="UniProtKB-SubCell"/>
</dbReference>
<keyword evidence="4 5" id="KW-0472">Membrane</keyword>